<dbReference type="PANTHER" id="PTHR12126:SF16">
    <property type="entry name" value="MIOREX COMPLEX COMPONENT 2"/>
    <property type="match status" value="1"/>
</dbReference>
<feature type="domain" description="NAD(P)-binding" evidence="1">
    <location>
        <begin position="75"/>
        <end position="202"/>
    </location>
</feature>
<dbReference type="Pfam" id="PF13460">
    <property type="entry name" value="NAD_binding_10"/>
    <property type="match status" value="1"/>
</dbReference>
<dbReference type="AlphaFoldDB" id="A0AAE0GIW3"/>
<dbReference type="Gene3D" id="3.40.50.720">
    <property type="entry name" value="NAD(P)-binding Rossmann-like Domain"/>
    <property type="match status" value="1"/>
</dbReference>
<accession>A0AAE0GIW3</accession>
<reference evidence="2 3" key="1">
    <citation type="journal article" date="2015" name="Genome Biol. Evol.">
        <title>Comparative Genomics of a Bacterivorous Green Alga Reveals Evolutionary Causalities and Consequences of Phago-Mixotrophic Mode of Nutrition.</title>
        <authorList>
            <person name="Burns J.A."/>
            <person name="Paasch A."/>
            <person name="Narechania A."/>
            <person name="Kim E."/>
        </authorList>
    </citation>
    <scope>NUCLEOTIDE SEQUENCE [LARGE SCALE GENOMIC DNA]</scope>
    <source>
        <strain evidence="2 3">PLY_AMNH</strain>
    </source>
</reference>
<name>A0AAE0GIW3_9CHLO</name>
<sequence length="235" mass="25532">MSTLTRCLSKLVGESLRAFPGTTRAPPLWRKGFQLTDNAIPATSRRFQTASFHGNDEGDTQETKEQVSPKVVVFGGNGYVGSEVCKSLLKLGINVTSVSRSGAPASSSSEEWVQHVRWIKGDSLLPDLWKPELHDACGVISTVGAFGSNEFMERACGDTMIEIAKAAAEAKVPRCVYISAHFYELPEFFLKGYVKGKRKGEAAVGEFFPDSGVCIRAGFIHGASMPPHLRRVAHV</sequence>
<proteinExistence type="predicted"/>
<dbReference type="PANTHER" id="PTHR12126">
    <property type="entry name" value="NADH-UBIQUINONE OXIDOREDUCTASE 39 KDA SUBUNIT-RELATED"/>
    <property type="match status" value="1"/>
</dbReference>
<gene>
    <name evidence="2" type="ORF">CYMTET_13230</name>
</gene>
<dbReference type="InterPro" id="IPR016040">
    <property type="entry name" value="NAD(P)-bd_dom"/>
</dbReference>
<dbReference type="InterPro" id="IPR036291">
    <property type="entry name" value="NAD(P)-bd_dom_sf"/>
</dbReference>
<dbReference type="GO" id="GO:0044877">
    <property type="term" value="F:protein-containing complex binding"/>
    <property type="evidence" value="ECO:0007669"/>
    <property type="project" value="TreeGrafter"/>
</dbReference>
<dbReference type="GO" id="GO:0005739">
    <property type="term" value="C:mitochondrion"/>
    <property type="evidence" value="ECO:0007669"/>
    <property type="project" value="TreeGrafter"/>
</dbReference>
<dbReference type="Proteomes" id="UP001190700">
    <property type="component" value="Unassembled WGS sequence"/>
</dbReference>
<dbReference type="SUPFAM" id="SSF51735">
    <property type="entry name" value="NAD(P)-binding Rossmann-fold domains"/>
    <property type="match status" value="1"/>
</dbReference>
<comment type="caution">
    <text evidence="2">The sequence shown here is derived from an EMBL/GenBank/DDBJ whole genome shotgun (WGS) entry which is preliminary data.</text>
</comment>
<keyword evidence="3" id="KW-1185">Reference proteome</keyword>
<evidence type="ECO:0000313" key="2">
    <source>
        <dbReference type="EMBL" id="KAK3278861.1"/>
    </source>
</evidence>
<organism evidence="2 3">
    <name type="scientific">Cymbomonas tetramitiformis</name>
    <dbReference type="NCBI Taxonomy" id="36881"/>
    <lineage>
        <taxon>Eukaryota</taxon>
        <taxon>Viridiplantae</taxon>
        <taxon>Chlorophyta</taxon>
        <taxon>Pyramimonadophyceae</taxon>
        <taxon>Pyramimonadales</taxon>
        <taxon>Pyramimonadaceae</taxon>
        <taxon>Cymbomonas</taxon>
    </lineage>
</organism>
<evidence type="ECO:0000259" key="1">
    <source>
        <dbReference type="Pfam" id="PF13460"/>
    </source>
</evidence>
<dbReference type="InterPro" id="IPR051207">
    <property type="entry name" value="ComplexI_NDUFA9_subunit"/>
</dbReference>
<dbReference type="EMBL" id="LGRX02005250">
    <property type="protein sequence ID" value="KAK3278861.1"/>
    <property type="molecule type" value="Genomic_DNA"/>
</dbReference>
<evidence type="ECO:0000313" key="3">
    <source>
        <dbReference type="Proteomes" id="UP001190700"/>
    </source>
</evidence>
<protein>
    <recommendedName>
        <fullName evidence="1">NAD(P)-binding domain-containing protein</fullName>
    </recommendedName>
</protein>